<gene>
    <name evidence="9" type="ORF">SAMN00777080_4356</name>
</gene>
<proteinExistence type="inferred from homology"/>
<dbReference type="Proteomes" id="UP000192333">
    <property type="component" value="Chromosome I"/>
</dbReference>
<name>A0A1W2H9X1_9BACT</name>
<dbReference type="STRING" id="758820.SAMN00777080_4356"/>
<keyword evidence="5" id="KW-0812">Transmembrane</keyword>
<dbReference type="InterPro" id="IPR003423">
    <property type="entry name" value="OMP_efflux"/>
</dbReference>
<dbReference type="AlphaFoldDB" id="A0A1W2H9X1"/>
<evidence type="ECO:0000256" key="4">
    <source>
        <dbReference type="ARBA" id="ARBA00022452"/>
    </source>
</evidence>
<evidence type="ECO:0000256" key="8">
    <source>
        <dbReference type="SAM" id="SignalP"/>
    </source>
</evidence>
<evidence type="ECO:0000313" key="9">
    <source>
        <dbReference type="EMBL" id="SMD45695.1"/>
    </source>
</evidence>
<keyword evidence="6" id="KW-0472">Membrane</keyword>
<evidence type="ECO:0000256" key="5">
    <source>
        <dbReference type="ARBA" id="ARBA00022692"/>
    </source>
</evidence>
<dbReference type="GO" id="GO:1990281">
    <property type="term" value="C:efflux pump complex"/>
    <property type="evidence" value="ECO:0007669"/>
    <property type="project" value="TreeGrafter"/>
</dbReference>
<dbReference type="OrthoDB" id="367883at2"/>
<dbReference type="InterPro" id="IPR051906">
    <property type="entry name" value="TolC-like"/>
</dbReference>
<dbReference type="GO" id="GO:0009279">
    <property type="term" value="C:cell outer membrane"/>
    <property type="evidence" value="ECO:0007669"/>
    <property type="project" value="UniProtKB-SubCell"/>
</dbReference>
<organism evidence="9 10">
    <name type="scientific">Aquiflexum balticum DSM 16537</name>
    <dbReference type="NCBI Taxonomy" id="758820"/>
    <lineage>
        <taxon>Bacteria</taxon>
        <taxon>Pseudomonadati</taxon>
        <taxon>Bacteroidota</taxon>
        <taxon>Cytophagia</taxon>
        <taxon>Cytophagales</taxon>
        <taxon>Cyclobacteriaceae</taxon>
        <taxon>Aquiflexum</taxon>
    </lineage>
</organism>
<accession>A0A1W2H9X1</accession>
<keyword evidence="10" id="KW-1185">Reference proteome</keyword>
<dbReference type="SUPFAM" id="SSF56954">
    <property type="entry name" value="Outer membrane efflux proteins (OEP)"/>
    <property type="match status" value="1"/>
</dbReference>
<feature type="signal peptide" evidence="8">
    <location>
        <begin position="1"/>
        <end position="26"/>
    </location>
</feature>
<keyword evidence="7" id="KW-0998">Cell outer membrane</keyword>
<evidence type="ECO:0000256" key="7">
    <source>
        <dbReference type="ARBA" id="ARBA00023237"/>
    </source>
</evidence>
<evidence type="ECO:0000256" key="1">
    <source>
        <dbReference type="ARBA" id="ARBA00004442"/>
    </source>
</evidence>
<evidence type="ECO:0000256" key="3">
    <source>
        <dbReference type="ARBA" id="ARBA00022448"/>
    </source>
</evidence>
<comment type="subcellular location">
    <subcellularLocation>
        <location evidence="1">Cell outer membrane</location>
    </subcellularLocation>
</comment>
<dbReference type="Gene3D" id="1.20.1600.10">
    <property type="entry name" value="Outer membrane efflux proteins (OEP)"/>
    <property type="match status" value="1"/>
</dbReference>
<evidence type="ECO:0000256" key="6">
    <source>
        <dbReference type="ARBA" id="ARBA00023136"/>
    </source>
</evidence>
<dbReference type="GO" id="GO:0015562">
    <property type="term" value="F:efflux transmembrane transporter activity"/>
    <property type="evidence" value="ECO:0007669"/>
    <property type="project" value="InterPro"/>
</dbReference>
<protein>
    <submittedName>
        <fullName evidence="9">Outer membrane protein TolC</fullName>
    </submittedName>
</protein>
<keyword evidence="3" id="KW-0813">Transport</keyword>
<dbReference type="PANTHER" id="PTHR30026">
    <property type="entry name" value="OUTER MEMBRANE PROTEIN TOLC"/>
    <property type="match status" value="1"/>
</dbReference>
<sequence length="456" mass="51791">MKTTINRHVGMGFFLLALFFSNPSFSQNKIQLTLQESIQYALENNVDAKNAQLETMAAKALVVERRAEGLPQITANMDFTYNAIIPLVFVPSEGGFIPPDPNNPPQSDVIGVRLGTNYSSVLAVQLNQMIFDGSYFVGLKAASTYKMLTEYDREKSENDVKESIKKAYFTVLVNDERRKIVEANLQRLDSLLKETEILYNAGFAEKIDVSRIKVQRNNIKTELDKVLTAEVISVELLKLQMGLPLEYEITLTETLQQLNPQDEIQELLNFQGTRRVEVDQIKTNIDLINLDLRNNTSQYMPRLGFFGTYQRNAAAQTTGAIWESNRWVSGSFIGLNLSIPIFDGLTKSAKIQQNRVQIQQLENQKYFIEENIEIEKFQSRTNLQNSLQALRVQDENRELAMEVFRMTKIKYEEGVGSNFEVVEADSALKEAESNYFSALYDALIAKVDLEKALGIL</sequence>
<dbReference type="GO" id="GO:0015288">
    <property type="term" value="F:porin activity"/>
    <property type="evidence" value="ECO:0007669"/>
    <property type="project" value="TreeGrafter"/>
</dbReference>
<keyword evidence="4" id="KW-1134">Transmembrane beta strand</keyword>
<dbReference type="EMBL" id="LT838813">
    <property type="protein sequence ID" value="SMD45695.1"/>
    <property type="molecule type" value="Genomic_DNA"/>
</dbReference>
<dbReference type="Pfam" id="PF02321">
    <property type="entry name" value="OEP"/>
    <property type="match status" value="2"/>
</dbReference>
<comment type="similarity">
    <text evidence="2">Belongs to the outer membrane factor (OMF) (TC 1.B.17) family.</text>
</comment>
<keyword evidence="8" id="KW-0732">Signal</keyword>
<dbReference type="RefSeq" id="WP_084122647.1">
    <property type="nucleotide sequence ID" value="NZ_LT838813.1"/>
</dbReference>
<feature type="chain" id="PRO_5011963996" evidence="8">
    <location>
        <begin position="27"/>
        <end position="456"/>
    </location>
</feature>
<dbReference type="PANTHER" id="PTHR30026:SF20">
    <property type="entry name" value="OUTER MEMBRANE PROTEIN TOLC"/>
    <property type="match status" value="1"/>
</dbReference>
<evidence type="ECO:0000256" key="2">
    <source>
        <dbReference type="ARBA" id="ARBA00007613"/>
    </source>
</evidence>
<reference evidence="10" key="1">
    <citation type="submission" date="2017-04" db="EMBL/GenBank/DDBJ databases">
        <authorList>
            <person name="Varghese N."/>
            <person name="Submissions S."/>
        </authorList>
    </citation>
    <scope>NUCLEOTIDE SEQUENCE [LARGE SCALE GENOMIC DNA]</scope>
    <source>
        <strain evidence="10">DSM 16537</strain>
    </source>
</reference>
<evidence type="ECO:0000313" key="10">
    <source>
        <dbReference type="Proteomes" id="UP000192333"/>
    </source>
</evidence>